<dbReference type="PANTHER" id="PTHR47633:SF4">
    <property type="entry name" value="MYOPALLADIN ISOFORM X1"/>
    <property type="match status" value="1"/>
</dbReference>
<feature type="domain" description="Ig-like" evidence="4">
    <location>
        <begin position="48"/>
        <end position="138"/>
    </location>
</feature>
<dbReference type="Gene3D" id="2.60.40.10">
    <property type="entry name" value="Immunoglobulins"/>
    <property type="match status" value="2"/>
</dbReference>
<name>A0A8S3GK37_9BILA</name>
<keyword evidence="2" id="KW-0393">Immunoglobulin domain</keyword>
<feature type="region of interest" description="Disordered" evidence="3">
    <location>
        <begin position="161"/>
        <end position="181"/>
    </location>
</feature>
<evidence type="ECO:0000256" key="3">
    <source>
        <dbReference type="SAM" id="MobiDB-lite"/>
    </source>
</evidence>
<feature type="compositionally biased region" description="Basic residues" evidence="3">
    <location>
        <begin position="1"/>
        <end position="10"/>
    </location>
</feature>
<reference evidence="5" key="1">
    <citation type="submission" date="2021-02" db="EMBL/GenBank/DDBJ databases">
        <authorList>
            <person name="Nowell W R."/>
        </authorList>
    </citation>
    <scope>NUCLEOTIDE SEQUENCE</scope>
</reference>
<protein>
    <recommendedName>
        <fullName evidence="4">Ig-like domain-containing protein</fullName>
    </recommendedName>
</protein>
<dbReference type="SMART" id="SM00408">
    <property type="entry name" value="IGc2"/>
    <property type="match status" value="2"/>
</dbReference>
<dbReference type="FunFam" id="2.60.40.10:FF:000107">
    <property type="entry name" value="Myosin, light chain kinase a"/>
    <property type="match status" value="1"/>
</dbReference>
<dbReference type="InterPro" id="IPR007110">
    <property type="entry name" value="Ig-like_dom"/>
</dbReference>
<proteinExistence type="inferred from homology"/>
<feature type="domain" description="Ig-like" evidence="4">
    <location>
        <begin position="184"/>
        <end position="275"/>
    </location>
</feature>
<dbReference type="InterPro" id="IPR003599">
    <property type="entry name" value="Ig_sub"/>
</dbReference>
<dbReference type="EMBL" id="CAJOBI010300994">
    <property type="protein sequence ID" value="CAF5165465.1"/>
    <property type="molecule type" value="Genomic_DNA"/>
</dbReference>
<comment type="caution">
    <text evidence="5">The sequence shown here is derived from an EMBL/GenBank/DDBJ whole genome shotgun (WGS) entry which is preliminary data.</text>
</comment>
<dbReference type="InterPro" id="IPR036179">
    <property type="entry name" value="Ig-like_dom_sf"/>
</dbReference>
<dbReference type="SUPFAM" id="SSF48726">
    <property type="entry name" value="Immunoglobulin"/>
    <property type="match status" value="2"/>
</dbReference>
<dbReference type="AlphaFoldDB" id="A0A8S3GK37"/>
<dbReference type="InterPro" id="IPR013098">
    <property type="entry name" value="Ig_I-set"/>
</dbReference>
<evidence type="ECO:0000313" key="5">
    <source>
        <dbReference type="EMBL" id="CAF5165465.1"/>
    </source>
</evidence>
<dbReference type="InterPro" id="IPR013783">
    <property type="entry name" value="Ig-like_fold"/>
</dbReference>
<feature type="compositionally biased region" description="Polar residues" evidence="3">
    <location>
        <begin position="43"/>
        <end position="57"/>
    </location>
</feature>
<dbReference type="FunFam" id="2.60.40.10:FF:000080">
    <property type="entry name" value="Myosin light chain kinase, smooth muscle"/>
    <property type="match status" value="1"/>
</dbReference>
<comment type="similarity">
    <text evidence="1">Belongs to the protein kinase superfamily. CAMK Ser/Thr protein kinase family.</text>
</comment>
<sequence length="317" mass="35509">EEKQIKRIRPSRSLGPRSSLTSYGTSDDDVFYEPTQRAAAPSRQLTAPTLSRPLQDSNVKEGQPIILTCQVQGFPKSELFWFKNNAPLPLSARHKIAYDAGSGTITLRINDSRPEDSGTYTVVAKNPQGHVQTSAYIAVEQTPAIDETSYVQPDAFKYIEKQPTGPRPFKGRQESDTSNLQQKPAKILKTPMNTSILEGGTVQFSCQVEGNPKPKIAWLKDNKPLMAGKRFSTYFDQTTKTSVLRLTDVCKDDQGYYTCIVDNPLNSDQSTATLQVIPEAKIDQRSYVETDAFKYLTPENRQRITSNKDYDRSGVER</sequence>
<feature type="non-terminal residue" evidence="5">
    <location>
        <position position="1"/>
    </location>
</feature>
<evidence type="ECO:0000256" key="1">
    <source>
        <dbReference type="ARBA" id="ARBA00006692"/>
    </source>
</evidence>
<organism evidence="5 6">
    <name type="scientific">Rotaria magnacalcarata</name>
    <dbReference type="NCBI Taxonomy" id="392030"/>
    <lineage>
        <taxon>Eukaryota</taxon>
        <taxon>Metazoa</taxon>
        <taxon>Spiralia</taxon>
        <taxon>Gnathifera</taxon>
        <taxon>Rotifera</taxon>
        <taxon>Eurotatoria</taxon>
        <taxon>Bdelloidea</taxon>
        <taxon>Philodinida</taxon>
        <taxon>Philodinidae</taxon>
        <taxon>Rotaria</taxon>
    </lineage>
</organism>
<accession>A0A8S3GK37</accession>
<dbReference type="Pfam" id="PF07679">
    <property type="entry name" value="I-set"/>
    <property type="match status" value="2"/>
</dbReference>
<feature type="region of interest" description="Disordered" evidence="3">
    <location>
        <begin position="1"/>
        <end position="57"/>
    </location>
</feature>
<evidence type="ECO:0000259" key="4">
    <source>
        <dbReference type="PROSITE" id="PS50835"/>
    </source>
</evidence>
<dbReference type="Proteomes" id="UP000676336">
    <property type="component" value="Unassembled WGS sequence"/>
</dbReference>
<dbReference type="InterPro" id="IPR003598">
    <property type="entry name" value="Ig_sub2"/>
</dbReference>
<dbReference type="PROSITE" id="PS50835">
    <property type="entry name" value="IG_LIKE"/>
    <property type="match status" value="2"/>
</dbReference>
<evidence type="ECO:0000313" key="6">
    <source>
        <dbReference type="Proteomes" id="UP000676336"/>
    </source>
</evidence>
<feature type="compositionally biased region" description="Low complexity" evidence="3">
    <location>
        <begin position="11"/>
        <end position="20"/>
    </location>
</feature>
<gene>
    <name evidence="5" type="ORF">SMN809_LOCUS64946</name>
</gene>
<dbReference type="PANTHER" id="PTHR47633">
    <property type="entry name" value="IMMUNOGLOBULIN"/>
    <property type="match status" value="1"/>
</dbReference>
<evidence type="ECO:0000256" key="2">
    <source>
        <dbReference type="ARBA" id="ARBA00023319"/>
    </source>
</evidence>
<dbReference type="SMART" id="SM00409">
    <property type="entry name" value="IG"/>
    <property type="match status" value="2"/>
</dbReference>